<dbReference type="InterPro" id="IPR058245">
    <property type="entry name" value="NreC/VraR/RcsB-like_REC"/>
</dbReference>
<dbReference type="SMART" id="SM00448">
    <property type="entry name" value="REC"/>
    <property type="match status" value="1"/>
</dbReference>
<dbReference type="PANTHER" id="PTHR45566">
    <property type="entry name" value="HTH-TYPE TRANSCRIPTIONAL REGULATOR YHJB-RELATED"/>
    <property type="match status" value="1"/>
</dbReference>
<dbReference type="SUPFAM" id="SSF52172">
    <property type="entry name" value="CheY-like"/>
    <property type="match status" value="1"/>
</dbReference>
<dbReference type="InterPro" id="IPR016032">
    <property type="entry name" value="Sig_transdc_resp-reg_C-effctor"/>
</dbReference>
<dbReference type="Gene3D" id="3.40.50.2300">
    <property type="match status" value="1"/>
</dbReference>
<keyword evidence="1 3" id="KW-0597">Phosphoprotein</keyword>
<dbReference type="EMBL" id="VDUZ01000031">
    <property type="protein sequence ID" value="TXL72739.1"/>
    <property type="molecule type" value="Genomic_DNA"/>
</dbReference>
<dbReference type="PROSITE" id="PS00622">
    <property type="entry name" value="HTH_LUXR_1"/>
    <property type="match status" value="1"/>
</dbReference>
<comment type="caution">
    <text evidence="6">The sequence shown here is derived from an EMBL/GenBank/DDBJ whole genome shotgun (WGS) entry which is preliminary data.</text>
</comment>
<dbReference type="RefSeq" id="WP_147849637.1">
    <property type="nucleotide sequence ID" value="NZ_VDUZ01000031.1"/>
</dbReference>
<proteinExistence type="predicted"/>
<feature type="modified residue" description="4-aspartylphosphate" evidence="3">
    <location>
        <position position="55"/>
    </location>
</feature>
<evidence type="ECO:0000256" key="2">
    <source>
        <dbReference type="ARBA" id="ARBA00023125"/>
    </source>
</evidence>
<dbReference type="PROSITE" id="PS50043">
    <property type="entry name" value="HTH_LUXR_2"/>
    <property type="match status" value="1"/>
</dbReference>
<name>A0A5C8PHG3_9HYPH</name>
<dbReference type="Pfam" id="PF00196">
    <property type="entry name" value="GerE"/>
    <property type="match status" value="1"/>
</dbReference>
<keyword evidence="7" id="KW-1185">Reference proteome</keyword>
<dbReference type="PANTHER" id="PTHR45566:SF1">
    <property type="entry name" value="HTH-TYPE TRANSCRIPTIONAL REGULATOR YHJB-RELATED"/>
    <property type="match status" value="1"/>
</dbReference>
<dbReference type="Pfam" id="PF00072">
    <property type="entry name" value="Response_reg"/>
    <property type="match status" value="1"/>
</dbReference>
<feature type="domain" description="Response regulatory" evidence="5">
    <location>
        <begin position="3"/>
        <end position="120"/>
    </location>
</feature>
<evidence type="ECO:0000313" key="6">
    <source>
        <dbReference type="EMBL" id="TXL72739.1"/>
    </source>
</evidence>
<feature type="domain" description="HTH luxR-type" evidence="4">
    <location>
        <begin position="148"/>
        <end position="213"/>
    </location>
</feature>
<gene>
    <name evidence="6" type="ORF">FHP25_24640</name>
</gene>
<dbReference type="InterPro" id="IPR001789">
    <property type="entry name" value="Sig_transdc_resp-reg_receiver"/>
</dbReference>
<accession>A0A5C8PHG3</accession>
<dbReference type="CDD" id="cd17535">
    <property type="entry name" value="REC_NarL-like"/>
    <property type="match status" value="1"/>
</dbReference>
<dbReference type="InterPro" id="IPR036388">
    <property type="entry name" value="WH-like_DNA-bd_sf"/>
</dbReference>
<dbReference type="GO" id="GO:0000160">
    <property type="term" value="P:phosphorelay signal transduction system"/>
    <property type="evidence" value="ECO:0007669"/>
    <property type="project" value="InterPro"/>
</dbReference>
<reference evidence="6 7" key="1">
    <citation type="submission" date="2019-06" db="EMBL/GenBank/DDBJ databases">
        <title>New taxonomy in bacterial strain CC-CFT640, isolated from vineyard.</title>
        <authorList>
            <person name="Lin S.-Y."/>
            <person name="Tsai C.-F."/>
            <person name="Young C.-C."/>
        </authorList>
    </citation>
    <scope>NUCLEOTIDE SEQUENCE [LARGE SCALE GENOMIC DNA]</scope>
    <source>
        <strain evidence="6 7">CC-CFT640</strain>
    </source>
</reference>
<dbReference type="SMART" id="SM00421">
    <property type="entry name" value="HTH_LUXR"/>
    <property type="match status" value="1"/>
</dbReference>
<dbReference type="PROSITE" id="PS50110">
    <property type="entry name" value="RESPONSE_REGULATORY"/>
    <property type="match status" value="1"/>
</dbReference>
<dbReference type="InterPro" id="IPR011006">
    <property type="entry name" value="CheY-like_superfamily"/>
</dbReference>
<evidence type="ECO:0000259" key="5">
    <source>
        <dbReference type="PROSITE" id="PS50110"/>
    </source>
</evidence>
<evidence type="ECO:0000259" key="4">
    <source>
        <dbReference type="PROSITE" id="PS50043"/>
    </source>
</evidence>
<keyword evidence="2" id="KW-0238">DNA-binding</keyword>
<organism evidence="6 7">
    <name type="scientific">Vineibacter terrae</name>
    <dbReference type="NCBI Taxonomy" id="2586908"/>
    <lineage>
        <taxon>Bacteria</taxon>
        <taxon>Pseudomonadati</taxon>
        <taxon>Pseudomonadota</taxon>
        <taxon>Alphaproteobacteria</taxon>
        <taxon>Hyphomicrobiales</taxon>
        <taxon>Vineibacter</taxon>
    </lineage>
</organism>
<protein>
    <submittedName>
        <fullName evidence="6">Response regulator transcription factor</fullName>
    </submittedName>
</protein>
<sequence length="226" mass="24518">MRTILVADDHPIFREALAGTLKALDERVDVLESGSFGEAVEQIAAGADIDLILLDLRMPGMSGVKGVRSLRVRCPDVPVAVISALADRYVMRECFDAGAVAYIPKSLSRDAIIAAVRTILDGGSYAPTDGMDAGDAAGEEDHVLDDAVRCRFELLTNQQRKVLELMAEGQLNKQIAHVIDVQITTVKAHVSSLLQKLGVSSRTQAVILYQKYRRSLSASNGRDQRT</sequence>
<evidence type="ECO:0000256" key="3">
    <source>
        <dbReference type="PROSITE-ProRule" id="PRU00169"/>
    </source>
</evidence>
<dbReference type="InterPro" id="IPR000792">
    <property type="entry name" value="Tscrpt_reg_LuxR_C"/>
</dbReference>
<dbReference type="Gene3D" id="1.10.10.10">
    <property type="entry name" value="Winged helix-like DNA-binding domain superfamily/Winged helix DNA-binding domain"/>
    <property type="match status" value="1"/>
</dbReference>
<dbReference type="OrthoDB" id="9805444at2"/>
<dbReference type="Proteomes" id="UP000321638">
    <property type="component" value="Unassembled WGS sequence"/>
</dbReference>
<dbReference type="CDD" id="cd06170">
    <property type="entry name" value="LuxR_C_like"/>
    <property type="match status" value="1"/>
</dbReference>
<dbReference type="PRINTS" id="PR00038">
    <property type="entry name" value="HTHLUXR"/>
</dbReference>
<dbReference type="SUPFAM" id="SSF46894">
    <property type="entry name" value="C-terminal effector domain of the bipartite response regulators"/>
    <property type="match status" value="1"/>
</dbReference>
<evidence type="ECO:0000256" key="1">
    <source>
        <dbReference type="ARBA" id="ARBA00022553"/>
    </source>
</evidence>
<dbReference type="GO" id="GO:0006355">
    <property type="term" value="P:regulation of DNA-templated transcription"/>
    <property type="evidence" value="ECO:0007669"/>
    <property type="project" value="InterPro"/>
</dbReference>
<dbReference type="GO" id="GO:0003677">
    <property type="term" value="F:DNA binding"/>
    <property type="evidence" value="ECO:0007669"/>
    <property type="project" value="UniProtKB-KW"/>
</dbReference>
<dbReference type="InterPro" id="IPR051015">
    <property type="entry name" value="EvgA-like"/>
</dbReference>
<dbReference type="AlphaFoldDB" id="A0A5C8PHG3"/>
<evidence type="ECO:0000313" key="7">
    <source>
        <dbReference type="Proteomes" id="UP000321638"/>
    </source>
</evidence>